<feature type="region of interest" description="Disordered" evidence="1">
    <location>
        <begin position="164"/>
        <end position="237"/>
    </location>
</feature>
<reference evidence="2 3" key="1">
    <citation type="submission" date="2014-04" db="EMBL/GenBank/DDBJ databases">
        <authorList>
            <consortium name="DOE Joint Genome Institute"/>
            <person name="Kuo A."/>
            <person name="Gay G."/>
            <person name="Dore J."/>
            <person name="Kohler A."/>
            <person name="Nagy L.G."/>
            <person name="Floudas D."/>
            <person name="Copeland A."/>
            <person name="Barry K.W."/>
            <person name="Cichocki N."/>
            <person name="Veneault-Fourrey C."/>
            <person name="LaButti K."/>
            <person name="Lindquist E.A."/>
            <person name="Lipzen A."/>
            <person name="Lundell T."/>
            <person name="Morin E."/>
            <person name="Murat C."/>
            <person name="Sun H."/>
            <person name="Tunlid A."/>
            <person name="Henrissat B."/>
            <person name="Grigoriev I.V."/>
            <person name="Hibbett D.S."/>
            <person name="Martin F."/>
            <person name="Nordberg H.P."/>
            <person name="Cantor M.N."/>
            <person name="Hua S.X."/>
        </authorList>
    </citation>
    <scope>NUCLEOTIDE SEQUENCE [LARGE SCALE GENOMIC DNA]</scope>
    <source>
        <strain evidence="3">h7</strain>
    </source>
</reference>
<dbReference type="HOGENOM" id="CLU_490991_0_0_1"/>
<feature type="compositionally biased region" description="Basic and acidic residues" evidence="1">
    <location>
        <begin position="183"/>
        <end position="192"/>
    </location>
</feature>
<feature type="region of interest" description="Disordered" evidence="1">
    <location>
        <begin position="1"/>
        <end position="133"/>
    </location>
</feature>
<keyword evidence="3" id="KW-1185">Reference proteome</keyword>
<reference evidence="3" key="2">
    <citation type="submission" date="2015-01" db="EMBL/GenBank/DDBJ databases">
        <title>Evolutionary Origins and Diversification of the Mycorrhizal Mutualists.</title>
        <authorList>
            <consortium name="DOE Joint Genome Institute"/>
            <consortium name="Mycorrhizal Genomics Consortium"/>
            <person name="Kohler A."/>
            <person name="Kuo A."/>
            <person name="Nagy L.G."/>
            <person name="Floudas D."/>
            <person name="Copeland A."/>
            <person name="Barry K.W."/>
            <person name="Cichocki N."/>
            <person name="Veneault-Fourrey C."/>
            <person name="LaButti K."/>
            <person name="Lindquist E.A."/>
            <person name="Lipzen A."/>
            <person name="Lundell T."/>
            <person name="Morin E."/>
            <person name="Murat C."/>
            <person name="Riley R."/>
            <person name="Ohm R."/>
            <person name="Sun H."/>
            <person name="Tunlid A."/>
            <person name="Henrissat B."/>
            <person name="Grigoriev I.V."/>
            <person name="Hibbett D.S."/>
            <person name="Martin F."/>
        </authorList>
    </citation>
    <scope>NUCLEOTIDE SEQUENCE [LARGE SCALE GENOMIC DNA]</scope>
    <source>
        <strain evidence="3">h7</strain>
    </source>
</reference>
<evidence type="ECO:0000313" key="3">
    <source>
        <dbReference type="Proteomes" id="UP000053424"/>
    </source>
</evidence>
<dbReference type="OrthoDB" id="19806at2759"/>
<feature type="compositionally biased region" description="Low complexity" evidence="1">
    <location>
        <begin position="18"/>
        <end position="29"/>
    </location>
</feature>
<evidence type="ECO:0000313" key="2">
    <source>
        <dbReference type="EMBL" id="KIM46167.1"/>
    </source>
</evidence>
<name>A0A0C2YYW8_HEBCY</name>
<gene>
    <name evidence="2" type="ORF">M413DRAFT_441237</name>
</gene>
<dbReference type="AlphaFoldDB" id="A0A0C2YYW8"/>
<dbReference type="STRING" id="686832.A0A0C2YYW8"/>
<feature type="region of interest" description="Disordered" evidence="1">
    <location>
        <begin position="466"/>
        <end position="506"/>
    </location>
</feature>
<feature type="compositionally biased region" description="Basic and acidic residues" evidence="1">
    <location>
        <begin position="477"/>
        <end position="495"/>
    </location>
</feature>
<proteinExistence type="predicted"/>
<organism evidence="2 3">
    <name type="scientific">Hebeloma cylindrosporum</name>
    <dbReference type="NCBI Taxonomy" id="76867"/>
    <lineage>
        <taxon>Eukaryota</taxon>
        <taxon>Fungi</taxon>
        <taxon>Dikarya</taxon>
        <taxon>Basidiomycota</taxon>
        <taxon>Agaricomycotina</taxon>
        <taxon>Agaricomycetes</taxon>
        <taxon>Agaricomycetidae</taxon>
        <taxon>Agaricales</taxon>
        <taxon>Agaricineae</taxon>
        <taxon>Hymenogastraceae</taxon>
        <taxon>Hebeloma</taxon>
    </lineage>
</organism>
<accession>A0A0C2YYW8</accession>
<evidence type="ECO:0000256" key="1">
    <source>
        <dbReference type="SAM" id="MobiDB-lite"/>
    </source>
</evidence>
<dbReference type="EMBL" id="KN831771">
    <property type="protein sequence ID" value="KIM46167.1"/>
    <property type="molecule type" value="Genomic_DNA"/>
</dbReference>
<feature type="compositionally biased region" description="Polar residues" evidence="1">
    <location>
        <begin position="37"/>
        <end position="53"/>
    </location>
</feature>
<sequence length="572" mass="63427">MTTTPPTANKGKERDLSPQRPTSSRQPSRLIIGGTMSRRSSSNAQAGTGSRAQSPLLPPIVFSADRERDPDDDDLLSSGQVSPLSDYRPNPFNVLNSSTTLAAAAINDDNSPSGSSRAPPEGSMQNLGGGLSAQEYEHTLTRLLNKRPWANRRLTQNARVSSWADPISARDREEKDSEAESGSAREQEEDKGGLSQQRRKLSFQAGAYDEPEEELEGRESDVSQLGSGGGGSDTKWKRKEKARFHSLLSVVDREGVLAEELLGSSEDEDFSEDNGYADDMLVMDRRKGVGLDIRRRRSFHDLDTFRDLEVLTPERMKIDVEICGQMLIMYRRAEHLQNVITTIRLLSDALSTTNTTQRSHYQSHLDVLSQIDHKSLILASLDVESLKSGKLLQSTNTLRYEAEQFRVDDLWQAASPSRHKVFALREKVFGTGGRRLPAGVHGAHGPFNRLQWTLDGRERLVDHLGRTESEAEEESELEHLRRGGRVRVDHPGRAENEEEEDEEDVVAHPGIKPMWLLRFFTSWGARWSASTPAVGPPPPEGAKIAEEGATEDTEKTQSHPPTAESLGNVPST</sequence>
<dbReference type="Proteomes" id="UP000053424">
    <property type="component" value="Unassembled WGS sequence"/>
</dbReference>
<feature type="region of interest" description="Disordered" evidence="1">
    <location>
        <begin position="528"/>
        <end position="572"/>
    </location>
</feature>
<protein>
    <submittedName>
        <fullName evidence="2">Uncharacterized protein</fullName>
    </submittedName>
</protein>